<dbReference type="Proteomes" id="UP000243723">
    <property type="component" value="Unassembled WGS sequence"/>
</dbReference>
<feature type="compositionally biased region" description="Basic and acidic residues" evidence="6">
    <location>
        <begin position="643"/>
        <end position="654"/>
    </location>
</feature>
<reference evidence="9 10" key="1">
    <citation type="submission" date="2017-05" db="EMBL/GenBank/DDBJ databases">
        <title>Draft genome sequence of Elsinoe australis.</title>
        <authorList>
            <person name="Cheng Q."/>
        </authorList>
    </citation>
    <scope>NUCLEOTIDE SEQUENCE [LARGE SCALE GENOMIC DNA]</scope>
    <source>
        <strain evidence="9 10">NL1</strain>
    </source>
</reference>
<dbReference type="SUPFAM" id="SSF103473">
    <property type="entry name" value="MFS general substrate transporter"/>
    <property type="match status" value="1"/>
</dbReference>
<feature type="compositionally biased region" description="Acidic residues" evidence="6">
    <location>
        <begin position="56"/>
        <end position="65"/>
    </location>
</feature>
<evidence type="ECO:0000259" key="8">
    <source>
        <dbReference type="PROSITE" id="PS50850"/>
    </source>
</evidence>
<evidence type="ECO:0000256" key="4">
    <source>
        <dbReference type="ARBA" id="ARBA00022989"/>
    </source>
</evidence>
<evidence type="ECO:0000256" key="5">
    <source>
        <dbReference type="ARBA" id="ARBA00023136"/>
    </source>
</evidence>
<feature type="region of interest" description="Disordered" evidence="6">
    <location>
        <begin position="1"/>
        <end position="65"/>
    </location>
</feature>
<accession>A0A2P7YDR9</accession>
<feature type="transmembrane region" description="Helical" evidence="7">
    <location>
        <begin position="484"/>
        <end position="503"/>
    </location>
</feature>
<evidence type="ECO:0000256" key="1">
    <source>
        <dbReference type="ARBA" id="ARBA00004141"/>
    </source>
</evidence>
<feature type="transmembrane region" description="Helical" evidence="7">
    <location>
        <begin position="408"/>
        <end position="437"/>
    </location>
</feature>
<dbReference type="GO" id="GO:0022857">
    <property type="term" value="F:transmembrane transporter activity"/>
    <property type="evidence" value="ECO:0007669"/>
    <property type="project" value="InterPro"/>
</dbReference>
<comment type="subcellular location">
    <subcellularLocation>
        <location evidence="1">Membrane</location>
        <topology evidence="1">Multi-pass membrane protein</topology>
    </subcellularLocation>
</comment>
<dbReference type="PROSITE" id="PS50850">
    <property type="entry name" value="MFS"/>
    <property type="match status" value="1"/>
</dbReference>
<dbReference type="InterPro" id="IPR020846">
    <property type="entry name" value="MFS_dom"/>
</dbReference>
<name>A0A2P7YDR9_9PEZI</name>
<evidence type="ECO:0000256" key="6">
    <source>
        <dbReference type="SAM" id="MobiDB-lite"/>
    </source>
</evidence>
<proteinExistence type="predicted"/>
<feature type="transmembrane region" description="Helical" evidence="7">
    <location>
        <begin position="230"/>
        <end position="251"/>
    </location>
</feature>
<gene>
    <name evidence="9" type="ORF">B9Z65_8426</name>
</gene>
<dbReference type="PANTHER" id="PTHR23504">
    <property type="entry name" value="MAJOR FACILITATOR SUPERFAMILY DOMAIN-CONTAINING PROTEIN 10"/>
    <property type="match status" value="1"/>
</dbReference>
<evidence type="ECO:0000256" key="2">
    <source>
        <dbReference type="ARBA" id="ARBA00022448"/>
    </source>
</evidence>
<feature type="transmembrane region" description="Helical" evidence="7">
    <location>
        <begin position="550"/>
        <end position="577"/>
    </location>
</feature>
<dbReference type="InterPro" id="IPR036259">
    <property type="entry name" value="MFS_trans_sf"/>
</dbReference>
<dbReference type="EMBL" id="NHZQ01000447">
    <property type="protein sequence ID" value="PSK34100.1"/>
    <property type="molecule type" value="Genomic_DNA"/>
</dbReference>
<protein>
    <recommendedName>
        <fullName evidence="8">Major facilitator superfamily (MFS) profile domain-containing protein</fullName>
    </recommendedName>
</protein>
<feature type="transmembrane region" description="Helical" evidence="7">
    <location>
        <begin position="206"/>
        <end position="224"/>
    </location>
</feature>
<keyword evidence="4 7" id="KW-1133">Transmembrane helix</keyword>
<keyword evidence="3 7" id="KW-0812">Transmembrane</keyword>
<keyword evidence="2" id="KW-0813">Transport</keyword>
<feature type="compositionally biased region" description="Basic and acidic residues" evidence="6">
    <location>
        <begin position="35"/>
        <end position="55"/>
    </location>
</feature>
<dbReference type="Pfam" id="PF07690">
    <property type="entry name" value="MFS_1"/>
    <property type="match status" value="1"/>
</dbReference>
<comment type="caution">
    <text evidence="9">The sequence shown here is derived from an EMBL/GenBank/DDBJ whole genome shotgun (WGS) entry which is preliminary data.</text>
</comment>
<evidence type="ECO:0000256" key="3">
    <source>
        <dbReference type="ARBA" id="ARBA00022692"/>
    </source>
</evidence>
<feature type="transmembrane region" description="Helical" evidence="7">
    <location>
        <begin position="176"/>
        <end position="194"/>
    </location>
</feature>
<keyword evidence="10" id="KW-1185">Reference proteome</keyword>
<feature type="domain" description="Major facilitator superfamily (MFS) profile" evidence="8">
    <location>
        <begin position="132"/>
        <end position="669"/>
    </location>
</feature>
<dbReference type="AlphaFoldDB" id="A0A2P7YDR9"/>
<organism evidence="9 10">
    <name type="scientific">Elsinoe australis</name>
    <dbReference type="NCBI Taxonomy" id="40998"/>
    <lineage>
        <taxon>Eukaryota</taxon>
        <taxon>Fungi</taxon>
        <taxon>Dikarya</taxon>
        <taxon>Ascomycota</taxon>
        <taxon>Pezizomycotina</taxon>
        <taxon>Dothideomycetes</taxon>
        <taxon>Dothideomycetidae</taxon>
        <taxon>Myriangiales</taxon>
        <taxon>Elsinoaceae</taxon>
        <taxon>Elsinoe</taxon>
    </lineage>
</organism>
<feature type="region of interest" description="Disordered" evidence="6">
    <location>
        <begin position="380"/>
        <end position="401"/>
    </location>
</feature>
<evidence type="ECO:0000256" key="7">
    <source>
        <dbReference type="SAM" id="Phobius"/>
    </source>
</evidence>
<dbReference type="OrthoDB" id="10262656at2759"/>
<dbReference type="PANTHER" id="PTHR23504:SF6">
    <property type="entry name" value="MULTIDRUG TRANSPORTER, PUTATIVE (AFU_ORTHOLOGUE AFUA_4G08740)-RELATED"/>
    <property type="match status" value="1"/>
</dbReference>
<dbReference type="Gene3D" id="1.20.1250.20">
    <property type="entry name" value="MFS general substrate transporter like domains"/>
    <property type="match status" value="1"/>
</dbReference>
<feature type="region of interest" description="Disordered" evidence="6">
    <location>
        <begin position="101"/>
        <end position="124"/>
    </location>
</feature>
<feature type="region of interest" description="Disordered" evidence="6">
    <location>
        <begin position="643"/>
        <end position="669"/>
    </location>
</feature>
<feature type="transmembrane region" description="Helical" evidence="7">
    <location>
        <begin position="317"/>
        <end position="339"/>
    </location>
</feature>
<dbReference type="STRING" id="40998.A0A2P7YDR9"/>
<sequence length="669" mass="72393">MLDSKSAPREFSDASTIAERDTGAAHISSPASSRDSFDILVKDHDSDKISHRDSSDESDIEDGVDERDGLIAKDLTLRPITTHTLDVNEDDDVRGAQALQQQAALSPTPPLSDKAKSKPDQVSWSSLPRKDQLILLTLARLSEPLTQTSLQAYMFYQLKSFNPSLPDSTIASQTGLLQAAFTGAQFLTAILWGRLADWEGLGRRKVILIGLLGTSIGALGFGFSESFYTALFWRALGGALNGNIGVMRTMISEIIREKKYQSRAFLLLPMTFNVGVVVGPMLGGLLADPFHTYPGIFGEGGWIGGETGVLWMKRWPYALPNIVSAVFITFSALAVILGLEETLETLRDHQDLGLRLGAFMKRTIFCRRTHTYQPISLSDASPTDIELQPTPTTPNKPKTKGKLPFRQIWTWNVIAILIAHGMLAFHVGTFSNLWFIFLSTPRYVPPTPSNGSTTSNPTLHLPETYTPRPPLIFTGGLSLPPPSIGTSLAILGTIGLALQLLLYPRLSHALGTISSYRLSLLLFPVAYLLAPFLALVPTSTPAPAPADGPLFWIALVAVLFIQVLARTFALPATIILLNNASPHPSVLGTVHGIGQSMSSAMRTVGPVLGAWGYGRGLRGGAVGAVWWGMSIWAVLAAGAGRGVREGDGHEVRLEGEEDEEEERGKEGRS</sequence>
<evidence type="ECO:0000313" key="9">
    <source>
        <dbReference type="EMBL" id="PSK34100.1"/>
    </source>
</evidence>
<dbReference type="GO" id="GO:0016020">
    <property type="term" value="C:membrane"/>
    <property type="evidence" value="ECO:0007669"/>
    <property type="project" value="UniProtKB-SubCell"/>
</dbReference>
<dbReference type="InterPro" id="IPR011701">
    <property type="entry name" value="MFS"/>
</dbReference>
<feature type="compositionally biased region" description="Basic and acidic residues" evidence="6">
    <location>
        <begin position="1"/>
        <end position="23"/>
    </location>
</feature>
<feature type="transmembrane region" description="Helical" evidence="7">
    <location>
        <begin position="515"/>
        <end position="538"/>
    </location>
</feature>
<feature type="transmembrane region" description="Helical" evidence="7">
    <location>
        <begin position="263"/>
        <end position="287"/>
    </location>
</feature>
<evidence type="ECO:0000313" key="10">
    <source>
        <dbReference type="Proteomes" id="UP000243723"/>
    </source>
</evidence>
<keyword evidence="5 7" id="KW-0472">Membrane</keyword>